<evidence type="ECO:0000313" key="2">
    <source>
        <dbReference type="Proteomes" id="UP000297527"/>
    </source>
</evidence>
<sequence length="59" mass="6769">MKTLGTERPDEVVYGSLAQEFGTIMVSQIVFQDANLKVHDLPKRQVNWTRACMVICDRE</sequence>
<organism evidence="1 2">
    <name type="scientific">Botryotinia convoluta</name>
    <dbReference type="NCBI Taxonomy" id="54673"/>
    <lineage>
        <taxon>Eukaryota</taxon>
        <taxon>Fungi</taxon>
        <taxon>Dikarya</taxon>
        <taxon>Ascomycota</taxon>
        <taxon>Pezizomycotina</taxon>
        <taxon>Leotiomycetes</taxon>
        <taxon>Helotiales</taxon>
        <taxon>Sclerotiniaceae</taxon>
        <taxon>Botryotinia</taxon>
    </lineage>
</organism>
<name>A0A4Z1HJN8_9HELO</name>
<dbReference type="EMBL" id="PQXN01000213">
    <property type="protein sequence ID" value="TGO49286.1"/>
    <property type="molecule type" value="Genomic_DNA"/>
</dbReference>
<dbReference type="AlphaFoldDB" id="A0A4Z1HJN8"/>
<reference evidence="1 2" key="1">
    <citation type="submission" date="2017-12" db="EMBL/GenBank/DDBJ databases">
        <title>Comparative genomics of Botrytis spp.</title>
        <authorList>
            <person name="Valero-Jimenez C.A."/>
            <person name="Tapia P."/>
            <person name="Veloso J."/>
            <person name="Silva-Moreno E."/>
            <person name="Staats M."/>
            <person name="Valdes J.H."/>
            <person name="Van Kan J.A.L."/>
        </authorList>
    </citation>
    <scope>NUCLEOTIDE SEQUENCE [LARGE SCALE GENOMIC DNA]</scope>
    <source>
        <strain evidence="1 2">MUCL11595</strain>
    </source>
</reference>
<keyword evidence="2" id="KW-1185">Reference proteome</keyword>
<comment type="caution">
    <text evidence="1">The sequence shown here is derived from an EMBL/GenBank/DDBJ whole genome shotgun (WGS) entry which is preliminary data.</text>
</comment>
<dbReference type="Proteomes" id="UP000297527">
    <property type="component" value="Unassembled WGS sequence"/>
</dbReference>
<proteinExistence type="predicted"/>
<accession>A0A4Z1HJN8</accession>
<protein>
    <submittedName>
        <fullName evidence="1">Uncharacterized protein</fullName>
    </submittedName>
</protein>
<evidence type="ECO:0000313" key="1">
    <source>
        <dbReference type="EMBL" id="TGO49286.1"/>
    </source>
</evidence>
<gene>
    <name evidence="1" type="ORF">BCON_0214g00010</name>
</gene>